<keyword evidence="11 13" id="KW-0472">Membrane</keyword>
<dbReference type="Pfam" id="PF01554">
    <property type="entry name" value="MatE"/>
    <property type="match status" value="2"/>
</dbReference>
<dbReference type="PIRSF" id="PIRSF006603">
    <property type="entry name" value="DinF"/>
    <property type="match status" value="1"/>
</dbReference>
<evidence type="ECO:0000313" key="14">
    <source>
        <dbReference type="EMBL" id="SHK97773.1"/>
    </source>
</evidence>
<dbReference type="PANTHER" id="PTHR43298">
    <property type="entry name" value="MULTIDRUG RESISTANCE PROTEIN NORM-RELATED"/>
    <property type="match status" value="1"/>
</dbReference>
<feature type="transmembrane region" description="Helical" evidence="13">
    <location>
        <begin position="189"/>
        <end position="208"/>
    </location>
</feature>
<evidence type="ECO:0000256" key="2">
    <source>
        <dbReference type="ARBA" id="ARBA00004651"/>
    </source>
</evidence>
<comment type="similarity">
    <text evidence="3">Belongs to the multi antimicrobial extrusion (MATE) (TC 2.A.66.1) family.</text>
</comment>
<evidence type="ECO:0000256" key="5">
    <source>
        <dbReference type="ARBA" id="ARBA00022448"/>
    </source>
</evidence>
<evidence type="ECO:0000256" key="13">
    <source>
        <dbReference type="SAM" id="Phobius"/>
    </source>
</evidence>
<feature type="transmembrane region" description="Helical" evidence="13">
    <location>
        <begin position="12"/>
        <end position="33"/>
    </location>
</feature>
<evidence type="ECO:0000256" key="4">
    <source>
        <dbReference type="ARBA" id="ARBA00020268"/>
    </source>
</evidence>
<keyword evidence="9 13" id="KW-1133">Transmembrane helix</keyword>
<evidence type="ECO:0000256" key="11">
    <source>
        <dbReference type="ARBA" id="ARBA00023136"/>
    </source>
</evidence>
<evidence type="ECO:0000256" key="12">
    <source>
        <dbReference type="ARBA" id="ARBA00031636"/>
    </source>
</evidence>
<dbReference type="NCBIfam" id="TIGR00797">
    <property type="entry name" value="matE"/>
    <property type="match status" value="1"/>
</dbReference>
<dbReference type="OrthoDB" id="62420at2"/>
<dbReference type="InterPro" id="IPR050222">
    <property type="entry name" value="MATE_MdtK"/>
</dbReference>
<feature type="transmembrane region" description="Helical" evidence="13">
    <location>
        <begin position="86"/>
        <end position="107"/>
    </location>
</feature>
<dbReference type="AlphaFoldDB" id="A0A1M6WVM8"/>
<feature type="transmembrane region" description="Helical" evidence="13">
    <location>
        <begin position="159"/>
        <end position="183"/>
    </location>
</feature>
<dbReference type="STRING" id="1121322.SAMN02745136_03780"/>
<feature type="transmembrane region" description="Helical" evidence="13">
    <location>
        <begin position="353"/>
        <end position="370"/>
    </location>
</feature>
<reference evidence="14 15" key="1">
    <citation type="submission" date="2016-11" db="EMBL/GenBank/DDBJ databases">
        <authorList>
            <person name="Jaros S."/>
            <person name="Januszkiewicz K."/>
            <person name="Wedrychowicz H."/>
        </authorList>
    </citation>
    <scope>NUCLEOTIDE SEQUENCE [LARGE SCALE GENOMIC DNA]</scope>
    <source>
        <strain evidence="14 15">DSM 15929</strain>
    </source>
</reference>
<evidence type="ECO:0000256" key="9">
    <source>
        <dbReference type="ARBA" id="ARBA00022989"/>
    </source>
</evidence>
<dbReference type="GO" id="GO:0042910">
    <property type="term" value="F:xenobiotic transmembrane transporter activity"/>
    <property type="evidence" value="ECO:0007669"/>
    <property type="project" value="InterPro"/>
</dbReference>
<evidence type="ECO:0000256" key="8">
    <source>
        <dbReference type="ARBA" id="ARBA00022692"/>
    </source>
</evidence>
<dbReference type="RefSeq" id="WP_073278411.1">
    <property type="nucleotide sequence ID" value="NZ_FRAC01000021.1"/>
</dbReference>
<dbReference type="EMBL" id="FRAC01000021">
    <property type="protein sequence ID" value="SHK97773.1"/>
    <property type="molecule type" value="Genomic_DNA"/>
</dbReference>
<dbReference type="PANTHER" id="PTHR43298:SF2">
    <property type="entry name" value="FMN_FAD EXPORTER YEEO-RELATED"/>
    <property type="match status" value="1"/>
</dbReference>
<proteinExistence type="inferred from homology"/>
<comment type="subcellular location">
    <subcellularLocation>
        <location evidence="2">Cell membrane</location>
        <topology evidence="2">Multi-pass membrane protein</topology>
    </subcellularLocation>
</comment>
<dbReference type="Proteomes" id="UP000184386">
    <property type="component" value="Unassembled WGS sequence"/>
</dbReference>
<dbReference type="GO" id="GO:0015297">
    <property type="term" value="F:antiporter activity"/>
    <property type="evidence" value="ECO:0007669"/>
    <property type="project" value="UniProtKB-KW"/>
</dbReference>
<dbReference type="InterPro" id="IPR048279">
    <property type="entry name" value="MdtK-like"/>
</dbReference>
<keyword evidence="7" id="KW-1003">Cell membrane</keyword>
<evidence type="ECO:0000256" key="6">
    <source>
        <dbReference type="ARBA" id="ARBA00022449"/>
    </source>
</evidence>
<evidence type="ECO:0000256" key="7">
    <source>
        <dbReference type="ARBA" id="ARBA00022475"/>
    </source>
</evidence>
<feature type="transmembrane region" description="Helical" evidence="13">
    <location>
        <begin position="127"/>
        <end position="147"/>
    </location>
</feature>
<organism evidence="14 15">
    <name type="scientific">Anaerocolumna jejuensis DSM 15929</name>
    <dbReference type="NCBI Taxonomy" id="1121322"/>
    <lineage>
        <taxon>Bacteria</taxon>
        <taxon>Bacillati</taxon>
        <taxon>Bacillota</taxon>
        <taxon>Clostridia</taxon>
        <taxon>Lachnospirales</taxon>
        <taxon>Lachnospiraceae</taxon>
        <taxon>Anaerocolumna</taxon>
    </lineage>
</organism>
<keyword evidence="10" id="KW-0406">Ion transport</keyword>
<dbReference type="CDD" id="cd13137">
    <property type="entry name" value="MATE_NorM_like"/>
    <property type="match status" value="1"/>
</dbReference>
<keyword evidence="8 13" id="KW-0812">Transmembrane</keyword>
<dbReference type="InterPro" id="IPR002528">
    <property type="entry name" value="MATE_fam"/>
</dbReference>
<evidence type="ECO:0000313" key="15">
    <source>
        <dbReference type="Proteomes" id="UP000184386"/>
    </source>
</evidence>
<gene>
    <name evidence="14" type="ORF">SAMN02745136_03780</name>
</gene>
<evidence type="ECO:0000256" key="10">
    <source>
        <dbReference type="ARBA" id="ARBA00023065"/>
    </source>
</evidence>
<name>A0A1M6WVM8_9FIRM</name>
<sequence>MLFTRKQLFQLILPLIAEQFLAVSVGLVDVMMVSRAAGEAGIAGVSLVDTLNVLLITLFSSLATGGAVVASQYLGKKEPDNASKAGGQLIITTLFFALIIMAISLIGNENLLRVIYGEPEKDIMRSAATYFFITAFSFPFLAVYNSCAALFRAMGNSKISMYVSIIMNLINIAGIYIMVFLLHMGVEGVAVPTLVARAASAIIIYTLIRQKKNIIHVNNILHAGIDFRMIKRILNIGVPNGLENSIFQIGKILVQGLVTSLGAVAIAANGVAGTIAGFALIPGSAMGLAMITVVGRCVGAEDIAQAKKYTVKIMKLCYLILGVLNIGIFLFREQIIGLFALSGPSEKTTMALIIYHSICCCIIWPLSFALPNALRAANDVKATMTISILSMWIWRIGFSYFLVKGLHMGVMGVWVAMTIDWLFRGICFTLRFVKGKWIRHAYLN</sequence>
<protein>
    <recommendedName>
        <fullName evidence="4">Probable multidrug resistance protein NorM</fullName>
    </recommendedName>
    <alternativeName>
        <fullName evidence="12">Multidrug-efflux transporter</fullName>
    </alternativeName>
</protein>
<dbReference type="GO" id="GO:0005886">
    <property type="term" value="C:plasma membrane"/>
    <property type="evidence" value="ECO:0007669"/>
    <property type="project" value="UniProtKB-SubCell"/>
</dbReference>
<keyword evidence="6" id="KW-0050">Antiport</keyword>
<feature type="transmembrane region" description="Helical" evidence="13">
    <location>
        <begin position="53"/>
        <end position="74"/>
    </location>
</feature>
<keyword evidence="5" id="KW-0813">Transport</keyword>
<feature type="transmembrane region" description="Helical" evidence="13">
    <location>
        <begin position="316"/>
        <end position="341"/>
    </location>
</feature>
<keyword evidence="15" id="KW-1185">Reference proteome</keyword>
<feature type="transmembrane region" description="Helical" evidence="13">
    <location>
        <begin position="252"/>
        <end position="269"/>
    </location>
</feature>
<feature type="transmembrane region" description="Helical" evidence="13">
    <location>
        <begin position="275"/>
        <end position="295"/>
    </location>
</feature>
<evidence type="ECO:0000256" key="3">
    <source>
        <dbReference type="ARBA" id="ARBA00010199"/>
    </source>
</evidence>
<evidence type="ECO:0000256" key="1">
    <source>
        <dbReference type="ARBA" id="ARBA00003408"/>
    </source>
</evidence>
<dbReference type="GO" id="GO:0006811">
    <property type="term" value="P:monoatomic ion transport"/>
    <property type="evidence" value="ECO:0007669"/>
    <property type="project" value="UniProtKB-KW"/>
</dbReference>
<comment type="function">
    <text evidence="1">Multidrug efflux pump.</text>
</comment>
<accession>A0A1M6WVM8</accession>